<sequence length="173" mass="19421">MIAGLSFCNLRVRYALHSNLFSLSKALCMSEASVRSSFLPQLGVVTRKMRTLYDAQLKTQELSLSRARLLFHLSAREGATQKELASLLAVEQPSMVTLIDAMEKSGFIRRVALSSDRRSKGIFMTDRAREATTRLMRLTEEFNEMVLAGIDDAELAVVQRVLQRMFDNISEAG</sequence>
<dbReference type="Proteomes" id="UP001297272">
    <property type="component" value="Unassembled WGS sequence"/>
</dbReference>
<keyword evidence="6" id="KW-1185">Reference proteome</keyword>
<reference evidence="5 6" key="1">
    <citation type="submission" date="2021-03" db="EMBL/GenBank/DDBJ databases">
        <title>Tianweitania aestuarii sp. nov., isolated from a tidal flat.</title>
        <authorList>
            <person name="Park S."/>
            <person name="Yoon J.-H."/>
        </authorList>
    </citation>
    <scope>NUCLEOTIDE SEQUENCE [LARGE SCALE GENOMIC DNA]</scope>
    <source>
        <strain evidence="5 6">BSSL-BM11</strain>
    </source>
</reference>
<accession>A0ABS5RTK5</accession>
<feature type="domain" description="HTH marR-type" evidence="4">
    <location>
        <begin position="35"/>
        <end position="167"/>
    </location>
</feature>
<dbReference type="InterPro" id="IPR000835">
    <property type="entry name" value="HTH_MarR-typ"/>
</dbReference>
<dbReference type="InterPro" id="IPR036388">
    <property type="entry name" value="WH-like_DNA-bd_sf"/>
</dbReference>
<evidence type="ECO:0000259" key="4">
    <source>
        <dbReference type="PROSITE" id="PS50995"/>
    </source>
</evidence>
<proteinExistence type="predicted"/>
<organism evidence="5 6">
    <name type="scientific">Tianweitania aestuarii</name>
    <dbReference type="NCBI Taxonomy" id="2814886"/>
    <lineage>
        <taxon>Bacteria</taxon>
        <taxon>Pseudomonadati</taxon>
        <taxon>Pseudomonadota</taxon>
        <taxon>Alphaproteobacteria</taxon>
        <taxon>Hyphomicrobiales</taxon>
        <taxon>Phyllobacteriaceae</taxon>
        <taxon>Tianweitania</taxon>
    </lineage>
</organism>
<dbReference type="SUPFAM" id="SSF46785">
    <property type="entry name" value="Winged helix' DNA-binding domain"/>
    <property type="match status" value="1"/>
</dbReference>
<dbReference type="PANTHER" id="PTHR42756:SF1">
    <property type="entry name" value="TRANSCRIPTIONAL REPRESSOR OF EMRAB OPERON"/>
    <property type="match status" value="1"/>
</dbReference>
<dbReference type="PANTHER" id="PTHR42756">
    <property type="entry name" value="TRANSCRIPTIONAL REGULATOR, MARR"/>
    <property type="match status" value="1"/>
</dbReference>
<comment type="caution">
    <text evidence="5">The sequence shown here is derived from an EMBL/GenBank/DDBJ whole genome shotgun (WGS) entry which is preliminary data.</text>
</comment>
<gene>
    <name evidence="5" type="ORF">JYU29_05495</name>
</gene>
<dbReference type="Gene3D" id="1.10.10.10">
    <property type="entry name" value="Winged helix-like DNA-binding domain superfamily/Winged helix DNA-binding domain"/>
    <property type="match status" value="1"/>
</dbReference>
<dbReference type="PRINTS" id="PR00598">
    <property type="entry name" value="HTHMARR"/>
</dbReference>
<dbReference type="SMART" id="SM00347">
    <property type="entry name" value="HTH_MARR"/>
    <property type="match status" value="1"/>
</dbReference>
<evidence type="ECO:0000256" key="2">
    <source>
        <dbReference type="ARBA" id="ARBA00023125"/>
    </source>
</evidence>
<dbReference type="Pfam" id="PF01047">
    <property type="entry name" value="MarR"/>
    <property type="match status" value="1"/>
</dbReference>
<name>A0ABS5RTK5_9HYPH</name>
<dbReference type="RefSeq" id="WP_213983696.1">
    <property type="nucleotide sequence ID" value="NZ_JAFMNX010000001.1"/>
</dbReference>
<dbReference type="PROSITE" id="PS50995">
    <property type="entry name" value="HTH_MARR_2"/>
    <property type="match status" value="1"/>
</dbReference>
<keyword evidence="1" id="KW-0805">Transcription regulation</keyword>
<dbReference type="EMBL" id="JAFMNX010000001">
    <property type="protein sequence ID" value="MBS9720140.1"/>
    <property type="molecule type" value="Genomic_DNA"/>
</dbReference>
<evidence type="ECO:0000256" key="3">
    <source>
        <dbReference type="ARBA" id="ARBA00023163"/>
    </source>
</evidence>
<evidence type="ECO:0000256" key="1">
    <source>
        <dbReference type="ARBA" id="ARBA00023015"/>
    </source>
</evidence>
<keyword evidence="3" id="KW-0804">Transcription</keyword>
<dbReference type="InterPro" id="IPR036390">
    <property type="entry name" value="WH_DNA-bd_sf"/>
</dbReference>
<keyword evidence="2" id="KW-0238">DNA-binding</keyword>
<protein>
    <submittedName>
        <fullName evidence="5">MarR family transcriptional regulator</fullName>
    </submittedName>
</protein>
<evidence type="ECO:0000313" key="6">
    <source>
        <dbReference type="Proteomes" id="UP001297272"/>
    </source>
</evidence>
<evidence type="ECO:0000313" key="5">
    <source>
        <dbReference type="EMBL" id="MBS9720140.1"/>
    </source>
</evidence>